<dbReference type="GO" id="GO:0003676">
    <property type="term" value="F:nucleic acid binding"/>
    <property type="evidence" value="ECO:0007669"/>
    <property type="project" value="InterPro"/>
</dbReference>
<dbReference type="OMA" id="WAMHTEL"/>
<dbReference type="OrthoDB" id="1305153at2759"/>
<name>A0A1S3ZVQ2_TOBAC</name>
<dbReference type="PANTHER" id="PTHR47266">
    <property type="entry name" value="ENDONUCLEASE-RELATED"/>
    <property type="match status" value="1"/>
</dbReference>
<gene>
    <name evidence="1" type="primary">LOC107790936</name>
</gene>
<evidence type="ECO:0008006" key="2">
    <source>
        <dbReference type="Google" id="ProtNLM"/>
    </source>
</evidence>
<dbReference type="KEGG" id="nta:107790936"/>
<proteinExistence type="predicted"/>
<dbReference type="InterPro" id="IPR036397">
    <property type="entry name" value="RNaseH_sf"/>
</dbReference>
<sequence length="175" mass="20347">MDFIDGLPKSKDMSESVYGSHIQTSWSTRFHCTTHNTRSPVTPSSYHPQTNGHTKGLNRCLETYLRCFCSEEATDWHSYLYMAEYWYNTFFHSAIKTTPCEALYGRPPPQHLPYLPGESTSADVDNTLINRELKLQLSQASRTRKNDRVREDEKVKAAKMWFMNATGRLRMRRGK</sequence>
<dbReference type="AlphaFoldDB" id="A0A1S3ZVQ2"/>
<dbReference type="InterPro" id="IPR012337">
    <property type="entry name" value="RNaseH-like_sf"/>
</dbReference>
<accession>A0A1S3ZVQ2</accession>
<dbReference type="InterPro" id="IPR052160">
    <property type="entry name" value="Gypsy_RT_Integrase-like"/>
</dbReference>
<organism evidence="1">
    <name type="scientific">Nicotiana tabacum</name>
    <name type="common">Common tobacco</name>
    <dbReference type="NCBI Taxonomy" id="4097"/>
    <lineage>
        <taxon>Eukaryota</taxon>
        <taxon>Viridiplantae</taxon>
        <taxon>Streptophyta</taxon>
        <taxon>Embryophyta</taxon>
        <taxon>Tracheophyta</taxon>
        <taxon>Spermatophyta</taxon>
        <taxon>Magnoliopsida</taxon>
        <taxon>eudicotyledons</taxon>
        <taxon>Gunneridae</taxon>
        <taxon>Pentapetalae</taxon>
        <taxon>asterids</taxon>
        <taxon>lamiids</taxon>
        <taxon>Solanales</taxon>
        <taxon>Solanaceae</taxon>
        <taxon>Nicotianoideae</taxon>
        <taxon>Nicotianeae</taxon>
        <taxon>Nicotiana</taxon>
    </lineage>
</organism>
<dbReference type="Gene3D" id="3.30.420.10">
    <property type="entry name" value="Ribonuclease H-like superfamily/Ribonuclease H"/>
    <property type="match status" value="1"/>
</dbReference>
<protein>
    <recommendedName>
        <fullName evidence="2">Integrase catalytic domain-containing protein</fullName>
    </recommendedName>
</protein>
<dbReference type="PaxDb" id="4097-A0A1S3ZVQ2"/>
<dbReference type="RefSeq" id="XP_016468398.1">
    <property type="nucleotide sequence ID" value="XM_016612912.1"/>
</dbReference>
<reference evidence="1" key="1">
    <citation type="submission" date="2025-08" db="UniProtKB">
        <authorList>
            <consortium name="RefSeq"/>
        </authorList>
    </citation>
    <scope>IDENTIFICATION</scope>
</reference>
<dbReference type="STRING" id="4097.A0A1S3ZVQ2"/>
<dbReference type="SUPFAM" id="SSF53098">
    <property type="entry name" value="Ribonuclease H-like"/>
    <property type="match status" value="1"/>
</dbReference>
<evidence type="ECO:0000313" key="1">
    <source>
        <dbReference type="RefSeq" id="XP_016468398.1"/>
    </source>
</evidence>